<dbReference type="Proteomes" id="UP000243015">
    <property type="component" value="Unassembled WGS sequence"/>
</dbReference>
<evidence type="ECO:0008006" key="3">
    <source>
        <dbReference type="Google" id="ProtNLM"/>
    </source>
</evidence>
<dbReference type="OrthoDB" id="5043642at2759"/>
<dbReference type="AlphaFoldDB" id="A0A178F0H2"/>
<comment type="caution">
    <text evidence="1">The sequence shown here is derived from an EMBL/GenBank/DDBJ whole genome shotgun (WGS) entry which is preliminary data.</text>
</comment>
<reference evidence="1 2" key="1">
    <citation type="submission" date="2016-05" db="EMBL/GenBank/DDBJ databases">
        <title>Genome sequencing of Trichophyton rubrum CMCC(F)T1i isolated from hair.</title>
        <authorList>
            <person name="Zhan P."/>
            <person name="Tao Y."/>
            <person name="Liu W."/>
        </authorList>
    </citation>
    <scope>NUCLEOTIDE SEQUENCE [LARGE SCALE GENOMIC DNA]</scope>
    <source>
        <strain evidence="2">CMCC(F)T1i</strain>
    </source>
</reference>
<dbReference type="EMBL" id="LHPM01000014">
    <property type="protein sequence ID" value="OAL65143.1"/>
    <property type="molecule type" value="Genomic_DNA"/>
</dbReference>
<dbReference type="Pfam" id="PF11927">
    <property type="entry name" value="HODM_asu-like"/>
    <property type="match status" value="1"/>
</dbReference>
<protein>
    <recommendedName>
        <fullName evidence="3">HRQ family protein 2</fullName>
    </recommendedName>
</protein>
<accession>A0A178F0H2</accession>
<evidence type="ECO:0000313" key="2">
    <source>
        <dbReference type="Proteomes" id="UP000243015"/>
    </source>
</evidence>
<name>A0A178F0H2_TRIRU</name>
<proteinExistence type="predicted"/>
<dbReference type="InterPro" id="IPR021848">
    <property type="entry name" value="HODM_asu-like"/>
</dbReference>
<dbReference type="VEuPathDB" id="FungiDB:TERG_06749"/>
<organism evidence="1 2">
    <name type="scientific">Trichophyton rubrum</name>
    <name type="common">Athlete's foot fungus</name>
    <name type="synonym">Epidermophyton rubrum</name>
    <dbReference type="NCBI Taxonomy" id="5551"/>
    <lineage>
        <taxon>Eukaryota</taxon>
        <taxon>Fungi</taxon>
        <taxon>Dikarya</taxon>
        <taxon>Ascomycota</taxon>
        <taxon>Pezizomycotina</taxon>
        <taxon>Eurotiomycetes</taxon>
        <taxon>Eurotiomycetidae</taxon>
        <taxon>Onygenales</taxon>
        <taxon>Arthrodermataceae</taxon>
        <taxon>Trichophyton</taxon>
    </lineage>
</organism>
<sequence length="421" mass="47854">MEKALSDMISYGNSIREFLVQLKDSVSTNVLLLLPVVVMIWYRSRSDGPKSSGTTRKLTVVAKDDFPPIQPLEKFNWETTEPIQLRPYKPKYNLTMALETLEPSELIPIDKGYKDRITERRRVLKEHHDIALGIHSASSKGKLDVDDEELPLAHDAICELYEFVMGIYLPNRYPTMFKLLEAKYESCKVFMLQNKVTGEVLPATVSPGRPLVNALETLGKTIDEDMLILLPTGSSGNESDKSREKPSSLKYVLQAYVTCFPSGFNTREKLGKQLNGVHEPVPGYREKIEKSMDRYFEKLEVGKFVKRVNWSITTGAGLFYAFGDEHLATGQGMKRLRLEQLDIEDTFLRCERQTLYRLPKSGAIVFSIHTYRYPIRQLKEEGSGEDLAAAIEGIENGNVPLMAEYKKVPVWGEAVKKYLRS</sequence>
<gene>
    <name evidence="1" type="ORF">A7C99_3625</name>
</gene>
<evidence type="ECO:0000313" key="1">
    <source>
        <dbReference type="EMBL" id="OAL65143.1"/>
    </source>
</evidence>